<evidence type="ECO:0000313" key="2">
    <source>
        <dbReference type="Proteomes" id="UP000034883"/>
    </source>
</evidence>
<organism evidence="1 2">
    <name type="scientific">Sandaracinus amylolyticus</name>
    <dbReference type="NCBI Taxonomy" id="927083"/>
    <lineage>
        <taxon>Bacteria</taxon>
        <taxon>Pseudomonadati</taxon>
        <taxon>Myxococcota</taxon>
        <taxon>Polyangia</taxon>
        <taxon>Polyangiales</taxon>
        <taxon>Sandaracinaceae</taxon>
        <taxon>Sandaracinus</taxon>
    </lineage>
</organism>
<dbReference type="KEGG" id="samy:DB32_008166"/>
<dbReference type="RefSeq" id="WP_053237928.1">
    <property type="nucleotide sequence ID" value="NZ_CP011125.1"/>
</dbReference>
<protein>
    <submittedName>
        <fullName evidence="1">Putative membrane protein</fullName>
    </submittedName>
</protein>
<reference evidence="1 2" key="1">
    <citation type="submission" date="2015-03" db="EMBL/GenBank/DDBJ databases">
        <title>Genome assembly of Sandaracinus amylolyticus DSM 53668.</title>
        <authorList>
            <person name="Sharma G."/>
            <person name="Subramanian S."/>
        </authorList>
    </citation>
    <scope>NUCLEOTIDE SEQUENCE [LARGE SCALE GENOMIC DNA]</scope>
    <source>
        <strain evidence="1 2">DSM 53668</strain>
    </source>
</reference>
<sequence length="234" mass="25781">MHASTEEWLRYFRDNRDRPALPVPAPITGLEPALHRALVRALQCLHLGEAGEGRLAVEILRVRDPALDAALRETVVLYVAEEGRHAREVAQLLGALGARTLTGHHSELGFRALRRSAGHRTKMLTLAAAEVVGLAFYEVLASHFPHAPAVAHLGRVIAREETAHLAMQRFYFERVAAGSRAKRRVIHAAFRTIVGAGVATLTFDQRALLRALAVTPRDFALRCAEITRTFTRAA</sequence>
<dbReference type="STRING" id="927083.DB32_008166"/>
<dbReference type="OrthoDB" id="5122030at2"/>
<dbReference type="SUPFAM" id="SSF47240">
    <property type="entry name" value="Ferritin-like"/>
    <property type="match status" value="1"/>
</dbReference>
<dbReference type="EMBL" id="CP011125">
    <property type="protein sequence ID" value="AKF11017.1"/>
    <property type="molecule type" value="Genomic_DNA"/>
</dbReference>
<dbReference type="InterPro" id="IPR009078">
    <property type="entry name" value="Ferritin-like_SF"/>
</dbReference>
<name>A0A0F6W9R6_9BACT</name>
<keyword evidence="2" id="KW-1185">Reference proteome</keyword>
<dbReference type="Proteomes" id="UP000034883">
    <property type="component" value="Chromosome"/>
</dbReference>
<gene>
    <name evidence="1" type="ORF">DB32_008166</name>
</gene>
<accession>A0A0F6W9R6</accession>
<proteinExistence type="predicted"/>
<evidence type="ECO:0000313" key="1">
    <source>
        <dbReference type="EMBL" id="AKF11017.1"/>
    </source>
</evidence>
<dbReference type="AlphaFoldDB" id="A0A0F6W9R6"/>